<proteinExistence type="predicted"/>
<evidence type="ECO:0000313" key="4">
    <source>
        <dbReference type="Proteomes" id="UP000799436"/>
    </source>
</evidence>
<evidence type="ECO:0000313" key="3">
    <source>
        <dbReference type="EMBL" id="KAF2773516.1"/>
    </source>
</evidence>
<evidence type="ECO:0000256" key="2">
    <source>
        <dbReference type="SAM" id="SignalP"/>
    </source>
</evidence>
<feature type="chain" id="PRO_5026234934" evidence="2">
    <location>
        <begin position="48"/>
        <end position="80"/>
    </location>
</feature>
<gene>
    <name evidence="3" type="ORF">EJ03DRAFT_323471</name>
</gene>
<name>A0A6G1LKY1_9PEZI</name>
<feature type="region of interest" description="Disordered" evidence="1">
    <location>
        <begin position="1"/>
        <end position="25"/>
    </location>
</feature>
<dbReference type="Proteomes" id="UP000799436">
    <property type="component" value="Unassembled WGS sequence"/>
</dbReference>
<feature type="signal peptide" evidence="2">
    <location>
        <begin position="1"/>
        <end position="47"/>
    </location>
</feature>
<protein>
    <submittedName>
        <fullName evidence="3">Uncharacterized protein</fullName>
    </submittedName>
</protein>
<evidence type="ECO:0000256" key="1">
    <source>
        <dbReference type="SAM" id="MobiDB-lite"/>
    </source>
</evidence>
<reference evidence="3" key="1">
    <citation type="journal article" date="2020" name="Stud. Mycol.">
        <title>101 Dothideomycetes genomes: a test case for predicting lifestyles and emergence of pathogens.</title>
        <authorList>
            <person name="Haridas S."/>
            <person name="Albert R."/>
            <person name="Binder M."/>
            <person name="Bloem J."/>
            <person name="Labutti K."/>
            <person name="Salamov A."/>
            <person name="Andreopoulos B."/>
            <person name="Baker S."/>
            <person name="Barry K."/>
            <person name="Bills G."/>
            <person name="Bluhm B."/>
            <person name="Cannon C."/>
            <person name="Castanera R."/>
            <person name="Culley D."/>
            <person name="Daum C."/>
            <person name="Ezra D."/>
            <person name="Gonzalez J."/>
            <person name="Henrissat B."/>
            <person name="Kuo A."/>
            <person name="Liang C."/>
            <person name="Lipzen A."/>
            <person name="Lutzoni F."/>
            <person name="Magnuson J."/>
            <person name="Mondo S."/>
            <person name="Nolan M."/>
            <person name="Ohm R."/>
            <person name="Pangilinan J."/>
            <person name="Park H.-J."/>
            <person name="Ramirez L."/>
            <person name="Alfaro M."/>
            <person name="Sun H."/>
            <person name="Tritt A."/>
            <person name="Yoshinaga Y."/>
            <person name="Zwiers L.-H."/>
            <person name="Turgeon B."/>
            <person name="Goodwin S."/>
            <person name="Spatafora J."/>
            <person name="Crous P."/>
            <person name="Grigoriev I."/>
        </authorList>
    </citation>
    <scope>NUCLEOTIDE SEQUENCE</scope>
    <source>
        <strain evidence="3">CBS 116005</strain>
    </source>
</reference>
<keyword evidence="4" id="KW-1185">Reference proteome</keyword>
<accession>A0A6G1LKY1</accession>
<organism evidence="3 4">
    <name type="scientific">Teratosphaeria nubilosa</name>
    <dbReference type="NCBI Taxonomy" id="161662"/>
    <lineage>
        <taxon>Eukaryota</taxon>
        <taxon>Fungi</taxon>
        <taxon>Dikarya</taxon>
        <taxon>Ascomycota</taxon>
        <taxon>Pezizomycotina</taxon>
        <taxon>Dothideomycetes</taxon>
        <taxon>Dothideomycetidae</taxon>
        <taxon>Mycosphaerellales</taxon>
        <taxon>Teratosphaeriaceae</taxon>
        <taxon>Teratosphaeria</taxon>
    </lineage>
</organism>
<dbReference type="EMBL" id="ML995810">
    <property type="protein sequence ID" value="KAF2773516.1"/>
    <property type="molecule type" value="Genomic_DNA"/>
</dbReference>
<dbReference type="AlphaFoldDB" id="A0A6G1LKY1"/>
<sequence>MSGVHRFLSRREKKNATQSSPQQRRTGKVCLPHFLLLLHALLCIVQSHYDEIQGNCAWREVVCLFPQTRQVGAVVTGGWL</sequence>
<keyword evidence="2" id="KW-0732">Signal</keyword>